<dbReference type="GO" id="GO:0004402">
    <property type="term" value="F:histone acetyltransferase activity"/>
    <property type="evidence" value="ECO:0007669"/>
    <property type="project" value="TreeGrafter"/>
</dbReference>
<evidence type="ECO:0000256" key="4">
    <source>
        <dbReference type="ARBA" id="ARBA00023315"/>
    </source>
</evidence>
<dbReference type="PANTHER" id="PTHR14744">
    <property type="entry name" value="N-ALPHA-ACETYLTRANSFERASE 60"/>
    <property type="match status" value="1"/>
</dbReference>
<reference evidence="5 6" key="1">
    <citation type="submission" date="2020-02" db="EMBL/GenBank/DDBJ databases">
        <title>Draft genome sequence of Haematococcus lacustris strain NIES-144.</title>
        <authorList>
            <person name="Morimoto D."/>
            <person name="Nakagawa S."/>
            <person name="Yoshida T."/>
            <person name="Sawayama S."/>
        </authorList>
    </citation>
    <scope>NUCLEOTIDE SEQUENCE [LARGE SCALE GENOMIC DNA]</scope>
    <source>
        <strain evidence="5 6">NIES-144</strain>
    </source>
</reference>
<dbReference type="InterPro" id="IPR016181">
    <property type="entry name" value="Acyl_CoA_acyltransferase"/>
</dbReference>
<gene>
    <name evidence="5" type="ORF">HaLaN_11503</name>
</gene>
<proteinExistence type="predicted"/>
<evidence type="ECO:0000256" key="3">
    <source>
        <dbReference type="ARBA" id="ARBA00022853"/>
    </source>
</evidence>
<keyword evidence="3" id="KW-0156">Chromatin regulator</keyword>
<dbReference type="Proteomes" id="UP000485058">
    <property type="component" value="Unassembled WGS sequence"/>
</dbReference>
<protein>
    <recommendedName>
        <fullName evidence="1">histone acetyltransferase</fullName>
        <ecNumber evidence="1">2.3.1.48</ecNumber>
    </recommendedName>
</protein>
<name>A0A699YZY4_HAELA</name>
<feature type="non-terminal residue" evidence="5">
    <location>
        <position position="1"/>
    </location>
</feature>
<keyword evidence="6" id="KW-1185">Reference proteome</keyword>
<dbReference type="GO" id="GO:0004596">
    <property type="term" value="F:protein-N-terminal amino-acid acetyltransferase activity"/>
    <property type="evidence" value="ECO:0007669"/>
    <property type="project" value="InterPro"/>
</dbReference>
<evidence type="ECO:0000313" key="5">
    <source>
        <dbReference type="EMBL" id="GFH15301.1"/>
    </source>
</evidence>
<dbReference type="AlphaFoldDB" id="A0A699YZY4"/>
<evidence type="ECO:0000313" key="6">
    <source>
        <dbReference type="Proteomes" id="UP000485058"/>
    </source>
</evidence>
<comment type="caution">
    <text evidence="5">The sequence shown here is derived from an EMBL/GenBank/DDBJ whole genome shotgun (WGS) entry which is preliminary data.</text>
</comment>
<sequence length="230" mass="24441">MCFATVAPRDAGGFEGCCCLAINQAAVPEELARLPRLHPGTPLLDPLLASLTHSLEVTGLPALCLLCPEHKPSALTRSLSDSQASVLALHQALSAAGLLAGALCPSDELIHGQLFPIDYEDAFFHKASASKDRIFSYAAILPGLPGGCEQLVAFVIARFVTMRECDPVDRHHLGLWGPVHDSLPGIYILTLGVAPGWRQAGLACQLLALVEQHAVRARTACHPDPVILIL</sequence>
<dbReference type="InterPro" id="IPR045141">
    <property type="entry name" value="NAA60-like"/>
</dbReference>
<organism evidence="5 6">
    <name type="scientific">Haematococcus lacustris</name>
    <name type="common">Green alga</name>
    <name type="synonym">Haematococcus pluvialis</name>
    <dbReference type="NCBI Taxonomy" id="44745"/>
    <lineage>
        <taxon>Eukaryota</taxon>
        <taxon>Viridiplantae</taxon>
        <taxon>Chlorophyta</taxon>
        <taxon>core chlorophytes</taxon>
        <taxon>Chlorophyceae</taxon>
        <taxon>CS clade</taxon>
        <taxon>Chlamydomonadales</taxon>
        <taxon>Haematococcaceae</taxon>
        <taxon>Haematococcus</taxon>
    </lineage>
</organism>
<dbReference type="EC" id="2.3.1.48" evidence="1"/>
<dbReference type="Gene3D" id="3.40.630.30">
    <property type="match status" value="1"/>
</dbReference>
<dbReference type="EMBL" id="BLLF01000831">
    <property type="protein sequence ID" value="GFH15301.1"/>
    <property type="molecule type" value="Genomic_DNA"/>
</dbReference>
<evidence type="ECO:0000256" key="1">
    <source>
        <dbReference type="ARBA" id="ARBA00013184"/>
    </source>
</evidence>
<dbReference type="GO" id="GO:0000139">
    <property type="term" value="C:Golgi membrane"/>
    <property type="evidence" value="ECO:0007669"/>
    <property type="project" value="TreeGrafter"/>
</dbReference>
<evidence type="ECO:0000256" key="2">
    <source>
        <dbReference type="ARBA" id="ARBA00022679"/>
    </source>
</evidence>
<dbReference type="SUPFAM" id="SSF55729">
    <property type="entry name" value="Acyl-CoA N-acyltransferases (Nat)"/>
    <property type="match status" value="1"/>
</dbReference>
<accession>A0A699YZY4</accession>
<keyword evidence="2" id="KW-0808">Transferase</keyword>
<dbReference type="PANTHER" id="PTHR14744:SF15">
    <property type="entry name" value="N-ALPHA-ACETYLTRANSFERASE 60"/>
    <property type="match status" value="1"/>
</dbReference>
<keyword evidence="4" id="KW-0012">Acyltransferase</keyword>